<reference evidence="4" key="1">
    <citation type="journal article" date="2002" name="Science">
        <title>The draft genome of Ciona intestinalis: insights into chordate and vertebrate origins.</title>
        <authorList>
            <person name="Dehal P."/>
            <person name="Satou Y."/>
            <person name="Campbell R.K."/>
            <person name="Chapman J."/>
            <person name="Degnan B."/>
            <person name="De Tomaso A."/>
            <person name="Davidson B."/>
            <person name="Di Gregorio A."/>
            <person name="Gelpke M."/>
            <person name="Goodstein D.M."/>
            <person name="Harafuji N."/>
            <person name="Hastings K.E."/>
            <person name="Ho I."/>
            <person name="Hotta K."/>
            <person name="Huang W."/>
            <person name="Kawashima T."/>
            <person name="Lemaire P."/>
            <person name="Martinez D."/>
            <person name="Meinertzhagen I.A."/>
            <person name="Necula S."/>
            <person name="Nonaka M."/>
            <person name="Putnam N."/>
            <person name="Rash S."/>
            <person name="Saiga H."/>
            <person name="Satake M."/>
            <person name="Terry A."/>
            <person name="Yamada L."/>
            <person name="Wang H.G."/>
            <person name="Awazu S."/>
            <person name="Azumi K."/>
            <person name="Boore J."/>
            <person name="Branno M."/>
            <person name="Chin-Bow S."/>
            <person name="DeSantis R."/>
            <person name="Doyle S."/>
            <person name="Francino P."/>
            <person name="Keys D.N."/>
            <person name="Haga S."/>
            <person name="Hayashi H."/>
            <person name="Hino K."/>
            <person name="Imai K.S."/>
            <person name="Inaba K."/>
            <person name="Kano S."/>
            <person name="Kobayashi K."/>
            <person name="Kobayashi M."/>
            <person name="Lee B.I."/>
            <person name="Makabe K.W."/>
            <person name="Manohar C."/>
            <person name="Matassi G."/>
            <person name="Medina M."/>
            <person name="Mochizuki Y."/>
            <person name="Mount S."/>
            <person name="Morishita T."/>
            <person name="Miura S."/>
            <person name="Nakayama A."/>
            <person name="Nishizaka S."/>
            <person name="Nomoto H."/>
            <person name="Ohta F."/>
            <person name="Oishi K."/>
            <person name="Rigoutsos I."/>
            <person name="Sano M."/>
            <person name="Sasaki A."/>
            <person name="Sasakura Y."/>
            <person name="Shoguchi E."/>
            <person name="Shin-i T."/>
            <person name="Spagnuolo A."/>
            <person name="Stainier D."/>
            <person name="Suzuki M.M."/>
            <person name="Tassy O."/>
            <person name="Takatori N."/>
            <person name="Tokuoka M."/>
            <person name="Yagi K."/>
            <person name="Yoshizaki F."/>
            <person name="Wada S."/>
            <person name="Zhang C."/>
            <person name="Hyatt P.D."/>
            <person name="Larimer F."/>
            <person name="Detter C."/>
            <person name="Doggett N."/>
            <person name="Glavina T."/>
            <person name="Hawkins T."/>
            <person name="Richardson P."/>
            <person name="Lucas S."/>
            <person name="Kohara Y."/>
            <person name="Levine M."/>
            <person name="Satoh N."/>
            <person name="Rokhsar D.S."/>
        </authorList>
    </citation>
    <scope>NUCLEOTIDE SEQUENCE [LARGE SCALE GENOMIC DNA]</scope>
</reference>
<evidence type="ECO:0000256" key="2">
    <source>
        <dbReference type="SAM" id="MobiDB-lite"/>
    </source>
</evidence>
<evidence type="ECO:0000256" key="1">
    <source>
        <dbReference type="SAM" id="Coils"/>
    </source>
</evidence>
<keyword evidence="1" id="KW-0175">Coiled coil</keyword>
<dbReference type="Ensembl" id="ENSCINT00000012613.3">
    <property type="protein sequence ID" value="ENSCINP00000012613.3"/>
    <property type="gene ID" value="ENSCING00000006111.3"/>
</dbReference>
<organism evidence="3 4">
    <name type="scientific">Ciona intestinalis</name>
    <name type="common">Transparent sea squirt</name>
    <name type="synonym">Ascidia intestinalis</name>
    <dbReference type="NCBI Taxonomy" id="7719"/>
    <lineage>
        <taxon>Eukaryota</taxon>
        <taxon>Metazoa</taxon>
        <taxon>Chordata</taxon>
        <taxon>Tunicata</taxon>
        <taxon>Ascidiacea</taxon>
        <taxon>Phlebobranchia</taxon>
        <taxon>Cionidae</taxon>
        <taxon>Ciona</taxon>
    </lineage>
</organism>
<dbReference type="AlphaFoldDB" id="F6WDP0"/>
<feature type="region of interest" description="Disordered" evidence="2">
    <location>
        <begin position="306"/>
        <end position="332"/>
    </location>
</feature>
<name>F6WDP0_CIOIN</name>
<proteinExistence type="predicted"/>
<keyword evidence="4" id="KW-1185">Reference proteome</keyword>
<feature type="region of interest" description="Disordered" evidence="2">
    <location>
        <begin position="370"/>
        <end position="443"/>
    </location>
</feature>
<dbReference type="EMBL" id="EAAA01002893">
    <property type="status" value="NOT_ANNOTATED_CDS"/>
    <property type="molecule type" value="Genomic_DNA"/>
</dbReference>
<protein>
    <submittedName>
        <fullName evidence="3">Uncharacterized protein</fullName>
    </submittedName>
</protein>
<dbReference type="GeneTree" id="ENSGT00660000096812"/>
<evidence type="ECO:0000313" key="4">
    <source>
        <dbReference type="Proteomes" id="UP000008144"/>
    </source>
</evidence>
<reference evidence="3" key="2">
    <citation type="journal article" date="2008" name="Genome Biol.">
        <title>Improved genome assembly and evidence-based global gene model set for the chordate Ciona intestinalis: new insight into intron and operon populations.</title>
        <authorList>
            <person name="Satou Y."/>
            <person name="Mineta K."/>
            <person name="Ogasawara M."/>
            <person name="Sasakura Y."/>
            <person name="Shoguchi E."/>
            <person name="Ueno K."/>
            <person name="Yamada L."/>
            <person name="Matsumoto J."/>
            <person name="Wasserscheid J."/>
            <person name="Dewar K."/>
            <person name="Wiley G.B."/>
            <person name="Macmil S.L."/>
            <person name="Roe B.A."/>
            <person name="Zeller R.W."/>
            <person name="Hastings K.E."/>
            <person name="Lemaire P."/>
            <person name="Lindquist E."/>
            <person name="Endo T."/>
            <person name="Hotta K."/>
            <person name="Inaba K."/>
        </authorList>
    </citation>
    <scope>NUCLEOTIDE SEQUENCE [LARGE SCALE GENOMIC DNA]</scope>
    <source>
        <strain evidence="3">wild type</strain>
    </source>
</reference>
<evidence type="ECO:0000313" key="3">
    <source>
        <dbReference type="Ensembl" id="ENSCINP00000012613.3"/>
    </source>
</evidence>
<reference evidence="3" key="4">
    <citation type="submission" date="2025-09" db="UniProtKB">
        <authorList>
            <consortium name="Ensembl"/>
        </authorList>
    </citation>
    <scope>IDENTIFICATION</scope>
</reference>
<accession>F6WDP0</accession>
<sequence>MNEKSKETNQLKTEVEMLKMELGSALKQQNIESVVKSENHILKENLQELKREIENLKQVNVTRMLSQKKDESQKLIEEIESLKISKHEQDAHQRHLEEMLKNMKQALDDSSTALIHANKKLPNHVRFHESCSRLVVDDESAQIREYEEVDADPMMLSSRGCEDDGRMRVAHLATDVRQRLRILDEETSTLDEEYKKYVNTNYGKLMKARCVSRVDTDSSRKIKLPVVEKESHKREIPEKRSFRNQLEVTSKELKFLPTHDDDATKFSQSRKLRFDDREVTHHMTDKPSFSSLSLVVGKMDDLLDDAPVLPTNDEESSDRKRMISESSLYSEQKDVGPLLKEHLKINIRSSDLPPIAPRHKPLVPNILEEKSQHHDRSSSPSETNPPVNCDPPDDDDDIMGSISTVSSASVPDDADHVKEKSPVSSCSDSVSLRDDSNLIHMMK</sequence>
<dbReference type="InParanoid" id="F6WDP0"/>
<reference evidence="3" key="3">
    <citation type="submission" date="2025-08" db="UniProtKB">
        <authorList>
            <consortium name="Ensembl"/>
        </authorList>
    </citation>
    <scope>IDENTIFICATION</scope>
</reference>
<dbReference type="HOGENOM" id="CLU_619022_0_0_1"/>
<dbReference type="Proteomes" id="UP000008144">
    <property type="component" value="Chromosome 9"/>
</dbReference>
<feature type="coiled-coil region" evidence="1">
    <location>
        <begin position="1"/>
        <end position="85"/>
    </location>
</feature>